<dbReference type="Proteomes" id="UP000821853">
    <property type="component" value="Chromosome 1"/>
</dbReference>
<protein>
    <recommendedName>
        <fullName evidence="2">EF-hand domain-containing protein</fullName>
    </recommendedName>
</protein>
<dbReference type="OrthoDB" id="428774at2759"/>
<name>A0A9J6FHR4_HAELO</name>
<dbReference type="PROSITE" id="PS00018">
    <property type="entry name" value="EF_HAND_1"/>
    <property type="match status" value="1"/>
</dbReference>
<keyword evidence="4" id="KW-1185">Reference proteome</keyword>
<feature type="domain" description="EF-hand" evidence="2">
    <location>
        <begin position="19"/>
        <end position="54"/>
    </location>
</feature>
<evidence type="ECO:0000313" key="3">
    <source>
        <dbReference type="EMBL" id="KAH9361976.1"/>
    </source>
</evidence>
<dbReference type="Gene3D" id="1.10.238.10">
    <property type="entry name" value="EF-hand"/>
    <property type="match status" value="1"/>
</dbReference>
<dbReference type="InterPro" id="IPR018247">
    <property type="entry name" value="EF_Hand_1_Ca_BS"/>
</dbReference>
<dbReference type="InterPro" id="IPR011992">
    <property type="entry name" value="EF-hand-dom_pair"/>
</dbReference>
<evidence type="ECO:0000256" key="1">
    <source>
        <dbReference type="ARBA" id="ARBA00022837"/>
    </source>
</evidence>
<dbReference type="InterPro" id="IPR002048">
    <property type="entry name" value="EF_hand_dom"/>
</dbReference>
<dbReference type="GO" id="GO:0005509">
    <property type="term" value="F:calcium ion binding"/>
    <property type="evidence" value="ECO:0007669"/>
    <property type="project" value="InterPro"/>
</dbReference>
<comment type="caution">
    <text evidence="3">The sequence shown here is derived from an EMBL/GenBank/DDBJ whole genome shotgun (WGS) entry which is preliminary data.</text>
</comment>
<evidence type="ECO:0000313" key="4">
    <source>
        <dbReference type="Proteomes" id="UP000821853"/>
    </source>
</evidence>
<evidence type="ECO:0000259" key="2">
    <source>
        <dbReference type="PROSITE" id="PS50222"/>
    </source>
</evidence>
<gene>
    <name evidence="3" type="ORF">HPB48_003615</name>
</gene>
<sequence>MPGGQARAAVRTLDYDAQDLEEFQEAILRGCDFNKDGKISKKELTMVLLALAKHSADEDGK</sequence>
<dbReference type="SUPFAM" id="SSF47473">
    <property type="entry name" value="EF-hand"/>
    <property type="match status" value="1"/>
</dbReference>
<reference evidence="3 4" key="1">
    <citation type="journal article" date="2020" name="Cell">
        <title>Large-Scale Comparative Analyses of Tick Genomes Elucidate Their Genetic Diversity and Vector Capacities.</title>
        <authorList>
            <consortium name="Tick Genome and Microbiome Consortium (TIGMIC)"/>
            <person name="Jia N."/>
            <person name="Wang J."/>
            <person name="Shi W."/>
            <person name="Du L."/>
            <person name="Sun Y."/>
            <person name="Zhan W."/>
            <person name="Jiang J.F."/>
            <person name="Wang Q."/>
            <person name="Zhang B."/>
            <person name="Ji P."/>
            <person name="Bell-Sakyi L."/>
            <person name="Cui X.M."/>
            <person name="Yuan T.T."/>
            <person name="Jiang B.G."/>
            <person name="Yang W.F."/>
            <person name="Lam T.T."/>
            <person name="Chang Q.C."/>
            <person name="Ding S.J."/>
            <person name="Wang X.J."/>
            <person name="Zhu J.G."/>
            <person name="Ruan X.D."/>
            <person name="Zhao L."/>
            <person name="Wei J.T."/>
            <person name="Ye R.Z."/>
            <person name="Que T.C."/>
            <person name="Du C.H."/>
            <person name="Zhou Y.H."/>
            <person name="Cheng J.X."/>
            <person name="Dai P.F."/>
            <person name="Guo W.B."/>
            <person name="Han X.H."/>
            <person name="Huang E.J."/>
            <person name="Li L.F."/>
            <person name="Wei W."/>
            <person name="Gao Y.C."/>
            <person name="Liu J.Z."/>
            <person name="Shao H.Z."/>
            <person name="Wang X."/>
            <person name="Wang C.C."/>
            <person name="Yang T.C."/>
            <person name="Huo Q.B."/>
            <person name="Li W."/>
            <person name="Chen H.Y."/>
            <person name="Chen S.E."/>
            <person name="Zhou L.G."/>
            <person name="Ni X.B."/>
            <person name="Tian J.H."/>
            <person name="Sheng Y."/>
            <person name="Liu T."/>
            <person name="Pan Y.S."/>
            <person name="Xia L.Y."/>
            <person name="Li J."/>
            <person name="Zhao F."/>
            <person name="Cao W.C."/>
        </authorList>
    </citation>
    <scope>NUCLEOTIDE SEQUENCE [LARGE SCALE GENOMIC DNA]</scope>
    <source>
        <strain evidence="3">HaeL-2018</strain>
    </source>
</reference>
<dbReference type="VEuPathDB" id="VectorBase:HLOH_045430"/>
<dbReference type="PROSITE" id="PS50222">
    <property type="entry name" value="EF_HAND_2"/>
    <property type="match status" value="1"/>
</dbReference>
<keyword evidence="1" id="KW-0106">Calcium</keyword>
<accession>A0A9J6FHR4</accession>
<dbReference type="AlphaFoldDB" id="A0A9J6FHR4"/>
<dbReference type="EMBL" id="JABSTR010000001">
    <property type="protein sequence ID" value="KAH9361976.1"/>
    <property type="molecule type" value="Genomic_DNA"/>
</dbReference>
<proteinExistence type="predicted"/>
<organism evidence="3 4">
    <name type="scientific">Haemaphysalis longicornis</name>
    <name type="common">Bush tick</name>
    <dbReference type="NCBI Taxonomy" id="44386"/>
    <lineage>
        <taxon>Eukaryota</taxon>
        <taxon>Metazoa</taxon>
        <taxon>Ecdysozoa</taxon>
        <taxon>Arthropoda</taxon>
        <taxon>Chelicerata</taxon>
        <taxon>Arachnida</taxon>
        <taxon>Acari</taxon>
        <taxon>Parasitiformes</taxon>
        <taxon>Ixodida</taxon>
        <taxon>Ixodoidea</taxon>
        <taxon>Ixodidae</taxon>
        <taxon>Haemaphysalinae</taxon>
        <taxon>Haemaphysalis</taxon>
    </lineage>
</organism>